<accession>A0A218ZIS8</accession>
<sequence length="452" mass="49676">MRTTFACALGLAAMVSAATNDTKTPLPAGKLSVLSADTFLLREYALGLNAEAEPYVNYEHGTAWRALEMVYNATGDPRYLAHIHQGVDNIVTADGGLNDYNLTYYTLDDVRIGETLIYLFVHPDLPLEDAGEAQADWGYEIPERGGAYEKPAANCTLLPCILSWVASAVTRIHEAVDCPSGLGGMEIADPLAAQNPRNSQGGFWHRSTYPNQMWLDGLYMVSPFYAHYTNHYDPSNTTAFDDVVKQFELTHTNCVNNNPGQTGLLKHGYDESRTALWADEATGASPETWNRALGWYVMALVDVLDYLPASHPGVATLLAILEENVAGIKRAVDPDSQLWWLVMTQPGRAKNYIESSAGAMFVYALLKGIRMGYLDSATYLETATTAYCSLVEKFLFVNQTDGALDWEGTVSVGSLKDTGDYDYYVSVALKTNDLKGFGPFIMASVEYEKLGY</sequence>
<dbReference type="InterPro" id="IPR010905">
    <property type="entry name" value="Glyco_hydro_88"/>
</dbReference>
<dbReference type="Pfam" id="PF07470">
    <property type="entry name" value="Glyco_hydro_88"/>
    <property type="match status" value="2"/>
</dbReference>
<feature type="chain" id="PRO_5012826813" evidence="2">
    <location>
        <begin position="18"/>
        <end position="452"/>
    </location>
</feature>
<dbReference type="Proteomes" id="UP000242519">
    <property type="component" value="Unassembled WGS sequence"/>
</dbReference>
<proteinExistence type="predicted"/>
<dbReference type="STRING" id="503106.A0A218ZIS8"/>
<dbReference type="GO" id="GO:0016787">
    <property type="term" value="F:hydrolase activity"/>
    <property type="evidence" value="ECO:0007669"/>
    <property type="project" value="UniProtKB-KW"/>
</dbReference>
<dbReference type="InterPro" id="IPR052043">
    <property type="entry name" value="PolySaccharide_Degr_Enz"/>
</dbReference>
<dbReference type="EMBL" id="MZNU01000019">
    <property type="protein sequence ID" value="OWP07225.1"/>
    <property type="molecule type" value="Genomic_DNA"/>
</dbReference>
<dbReference type="Gene3D" id="1.50.10.10">
    <property type="match status" value="2"/>
</dbReference>
<dbReference type="PANTHER" id="PTHR33886">
    <property type="entry name" value="UNSATURATED RHAMNOGALACTURONAN HYDROLASE (EUROFUNG)"/>
    <property type="match status" value="1"/>
</dbReference>
<dbReference type="OrthoDB" id="540611at2759"/>
<dbReference type="InterPro" id="IPR008928">
    <property type="entry name" value="6-hairpin_glycosidase_sf"/>
</dbReference>
<organism evidence="3 4">
    <name type="scientific">Diplocarpon coronariae</name>
    <dbReference type="NCBI Taxonomy" id="2795749"/>
    <lineage>
        <taxon>Eukaryota</taxon>
        <taxon>Fungi</taxon>
        <taxon>Dikarya</taxon>
        <taxon>Ascomycota</taxon>
        <taxon>Pezizomycotina</taxon>
        <taxon>Leotiomycetes</taxon>
        <taxon>Helotiales</taxon>
        <taxon>Drepanopezizaceae</taxon>
        <taxon>Diplocarpon</taxon>
    </lineage>
</organism>
<keyword evidence="4" id="KW-1185">Reference proteome</keyword>
<evidence type="ECO:0000313" key="4">
    <source>
        <dbReference type="Proteomes" id="UP000242519"/>
    </source>
</evidence>
<dbReference type="GO" id="GO:0005975">
    <property type="term" value="P:carbohydrate metabolic process"/>
    <property type="evidence" value="ECO:0007669"/>
    <property type="project" value="InterPro"/>
</dbReference>
<dbReference type="AlphaFoldDB" id="A0A218ZIS8"/>
<protein>
    <submittedName>
        <fullName evidence="3">Glycosyl hydrolase</fullName>
    </submittedName>
</protein>
<dbReference type="InParanoid" id="A0A218ZIS8"/>
<name>A0A218ZIS8_9HELO</name>
<comment type="caution">
    <text evidence="3">The sequence shown here is derived from an EMBL/GenBank/DDBJ whole genome shotgun (WGS) entry which is preliminary data.</text>
</comment>
<reference evidence="3 4" key="1">
    <citation type="submission" date="2017-04" db="EMBL/GenBank/DDBJ databases">
        <title>Draft genome sequence of Marssonina coronaria NL1: causal agent of apple blotch.</title>
        <authorList>
            <person name="Cheng Q."/>
        </authorList>
    </citation>
    <scope>NUCLEOTIDE SEQUENCE [LARGE SCALE GENOMIC DNA]</scope>
    <source>
        <strain evidence="3 4">NL1</strain>
    </source>
</reference>
<dbReference type="PANTHER" id="PTHR33886:SF8">
    <property type="entry name" value="UNSATURATED RHAMNOGALACTURONAN HYDROLASE (EUROFUNG)"/>
    <property type="match status" value="1"/>
</dbReference>
<dbReference type="InterPro" id="IPR012341">
    <property type="entry name" value="6hp_glycosidase-like_sf"/>
</dbReference>
<evidence type="ECO:0000256" key="2">
    <source>
        <dbReference type="SAM" id="SignalP"/>
    </source>
</evidence>
<evidence type="ECO:0000256" key="1">
    <source>
        <dbReference type="ARBA" id="ARBA00022801"/>
    </source>
</evidence>
<gene>
    <name evidence="3" type="ORF">B2J93_1998</name>
</gene>
<evidence type="ECO:0000313" key="3">
    <source>
        <dbReference type="EMBL" id="OWP07225.1"/>
    </source>
</evidence>
<keyword evidence="2" id="KW-0732">Signal</keyword>
<feature type="signal peptide" evidence="2">
    <location>
        <begin position="1"/>
        <end position="17"/>
    </location>
</feature>
<dbReference type="SUPFAM" id="SSF48208">
    <property type="entry name" value="Six-hairpin glycosidases"/>
    <property type="match status" value="2"/>
</dbReference>
<keyword evidence="1 3" id="KW-0378">Hydrolase</keyword>